<keyword evidence="4" id="KW-1185">Reference proteome</keyword>
<dbReference type="EMBL" id="CAUYUJ010014302">
    <property type="protein sequence ID" value="CAK0839540.1"/>
    <property type="molecule type" value="Genomic_DNA"/>
</dbReference>
<comment type="caution">
    <text evidence="3">The sequence shown here is derived from an EMBL/GenBank/DDBJ whole genome shotgun (WGS) entry which is preliminary data.</text>
</comment>
<sequence>MAASAAAASATFVSRPWRLQTAGSTPTPADAQQQQQGTRQPEPPSWRCSVVRRLEGSLSPDTAFGQAFAHWARKAEALATNHVRTAFERGCAGLAARAEGVAAGAVSATIALAGTDVADHEATMRLAARLLAASAPAARIALVGPGDFRSFALATRCICAQLSGEGSGAADVGDDDDGEDDDAPHCSDQKVRRLSTPARFARWLSRSGSAAAVVILVEQADSLPKEMLRGVLSTWGSACGDHGIPISCLLGLQHSPTGLHRLLGGDCAIPVINTSAVTLFNAQEVCYEFLCLVAEDEEAPLPLFPETLMWLRDHFLNSRRSMSRVLKALALLCDEHASQNQLSAICISAMVATNAAGQGDVPRRKCVELVGSAAAAAAASLAPEPPEVAPAAAPGPSSENAYSWTQALAERLRGSQELVGCLRDAGFAGRLEGPADEERLLNDVAEAAAAALEWRTRLCRSLEVWDILLCTLQPTARHEVQVRRMWRLLSAVWPRQTAASSGADGSADQDGSGIDKLVGICLQKLDRRARTIDAGELRRMLELLLPASASLDEPLQVELRALVSSEHGEDELCSGVQSWVQAVKARHWQPLGGVPGRLFLAGLTLSPAAAGAVERRLSHKAAEAEVLALARGPMRRQRDDASLVCRLLESVPGRTVELAELFAEFSRHAGDAPGPAGGDAAEQSRFGRALMQLHMQGLHAPVRSGGQHRKQKRAFAGWRTRKRAFGRVWVKAAQQTRITQFFGKAPEVDVVEKTVSDRTADRSDKPQQFVSPIFVDPRDAKKVVDAKEAPWAMAALRKGPATRLQTALREKLGASTAAVELHPAKRQRRTKIFMA</sequence>
<dbReference type="Proteomes" id="UP001189429">
    <property type="component" value="Unassembled WGS sequence"/>
</dbReference>
<feature type="domain" description="Origin recognition complex subunit 3 N-terminal" evidence="2">
    <location>
        <begin position="109"/>
        <end position="344"/>
    </location>
</feature>
<feature type="region of interest" description="Disordered" evidence="1">
    <location>
        <begin position="164"/>
        <end position="187"/>
    </location>
</feature>
<name>A0ABN9T3I9_9DINO</name>
<feature type="compositionally biased region" description="Low complexity" evidence="1">
    <location>
        <begin position="25"/>
        <end position="40"/>
    </location>
</feature>
<accession>A0ABN9T3I9</accession>
<protein>
    <recommendedName>
        <fullName evidence="2">Origin recognition complex subunit 3 N-terminal domain-containing protein</fullName>
    </recommendedName>
</protein>
<evidence type="ECO:0000256" key="1">
    <source>
        <dbReference type="SAM" id="MobiDB-lite"/>
    </source>
</evidence>
<gene>
    <name evidence="3" type="ORF">PCOR1329_LOCUS35195</name>
</gene>
<dbReference type="InterPro" id="IPR045667">
    <property type="entry name" value="ORC3_N"/>
</dbReference>
<evidence type="ECO:0000259" key="2">
    <source>
        <dbReference type="Pfam" id="PF07034"/>
    </source>
</evidence>
<reference evidence="3" key="1">
    <citation type="submission" date="2023-10" db="EMBL/GenBank/DDBJ databases">
        <authorList>
            <person name="Chen Y."/>
            <person name="Shah S."/>
            <person name="Dougan E. K."/>
            <person name="Thang M."/>
            <person name="Chan C."/>
        </authorList>
    </citation>
    <scope>NUCLEOTIDE SEQUENCE [LARGE SCALE GENOMIC DNA]</scope>
</reference>
<dbReference type="Pfam" id="PF07034">
    <property type="entry name" value="ORC3_N"/>
    <property type="match status" value="1"/>
</dbReference>
<evidence type="ECO:0000313" key="4">
    <source>
        <dbReference type="Proteomes" id="UP001189429"/>
    </source>
</evidence>
<proteinExistence type="predicted"/>
<organism evidence="3 4">
    <name type="scientific">Prorocentrum cordatum</name>
    <dbReference type="NCBI Taxonomy" id="2364126"/>
    <lineage>
        <taxon>Eukaryota</taxon>
        <taxon>Sar</taxon>
        <taxon>Alveolata</taxon>
        <taxon>Dinophyceae</taxon>
        <taxon>Prorocentrales</taxon>
        <taxon>Prorocentraceae</taxon>
        <taxon>Prorocentrum</taxon>
    </lineage>
</organism>
<feature type="compositionally biased region" description="Acidic residues" evidence="1">
    <location>
        <begin position="172"/>
        <end position="182"/>
    </location>
</feature>
<evidence type="ECO:0000313" key="3">
    <source>
        <dbReference type="EMBL" id="CAK0839540.1"/>
    </source>
</evidence>
<feature type="region of interest" description="Disordered" evidence="1">
    <location>
        <begin position="16"/>
        <end position="45"/>
    </location>
</feature>